<dbReference type="InterPro" id="IPR026017">
    <property type="entry name" value="Lumazine-bd_dom"/>
</dbReference>
<organism evidence="12 13">
    <name type="scientific">Paralimibaculum aggregatum</name>
    <dbReference type="NCBI Taxonomy" id="3036245"/>
    <lineage>
        <taxon>Bacteria</taxon>
        <taxon>Pseudomonadati</taxon>
        <taxon>Pseudomonadota</taxon>
        <taxon>Alphaproteobacteria</taxon>
        <taxon>Rhodobacterales</taxon>
        <taxon>Paracoccaceae</taxon>
        <taxon>Paralimibaculum</taxon>
    </lineage>
</organism>
<gene>
    <name evidence="12" type="ORF">LNKW23_08870</name>
</gene>
<dbReference type="CDD" id="cd00402">
    <property type="entry name" value="Riboflavin_synthase_like"/>
    <property type="match status" value="1"/>
</dbReference>
<dbReference type="SUPFAM" id="SSF63380">
    <property type="entry name" value="Riboflavin synthase domain-like"/>
    <property type="match status" value="2"/>
</dbReference>
<keyword evidence="13" id="KW-1185">Reference proteome</keyword>
<evidence type="ECO:0000256" key="3">
    <source>
        <dbReference type="ARBA" id="ARBA00004887"/>
    </source>
</evidence>
<evidence type="ECO:0000256" key="5">
    <source>
        <dbReference type="ARBA" id="ARBA00013950"/>
    </source>
</evidence>
<dbReference type="PANTHER" id="PTHR21098">
    <property type="entry name" value="RIBOFLAVIN SYNTHASE ALPHA CHAIN"/>
    <property type="match status" value="1"/>
</dbReference>
<evidence type="ECO:0000313" key="12">
    <source>
        <dbReference type="EMBL" id="GMG81674.1"/>
    </source>
</evidence>
<dbReference type="EC" id="2.5.1.9" evidence="4 9"/>
<evidence type="ECO:0000256" key="9">
    <source>
        <dbReference type="NCBIfam" id="TIGR00187"/>
    </source>
</evidence>
<feature type="domain" description="Lumazine-binding" evidence="11">
    <location>
        <begin position="100"/>
        <end position="200"/>
    </location>
</feature>
<keyword evidence="7" id="KW-0808">Transferase</keyword>
<dbReference type="Pfam" id="PF00677">
    <property type="entry name" value="Lum_binding"/>
    <property type="match status" value="2"/>
</dbReference>
<evidence type="ECO:0000256" key="6">
    <source>
        <dbReference type="ARBA" id="ARBA00022619"/>
    </source>
</evidence>
<accession>A0ABQ6LLY5</accession>
<name>A0ABQ6LLY5_9RHOB</name>
<reference evidence="12 13" key="1">
    <citation type="submission" date="2023-04" db="EMBL/GenBank/DDBJ databases">
        <title>Marinoamorphus aggregata gen. nov., sp. Nov., isolate from tissue of brittle star Ophioplocus japonicus.</title>
        <authorList>
            <person name="Kawano K."/>
            <person name="Sawayama S."/>
            <person name="Nakagawa S."/>
        </authorList>
    </citation>
    <scope>NUCLEOTIDE SEQUENCE [LARGE SCALE GENOMIC DNA]</scope>
    <source>
        <strain evidence="12 13">NKW23</strain>
    </source>
</reference>
<dbReference type="RefSeq" id="WP_285670389.1">
    <property type="nucleotide sequence ID" value="NZ_BSYI01000005.1"/>
</dbReference>
<evidence type="ECO:0000259" key="11">
    <source>
        <dbReference type="PROSITE" id="PS51177"/>
    </source>
</evidence>
<dbReference type="EMBL" id="BSYI01000005">
    <property type="protein sequence ID" value="GMG81674.1"/>
    <property type="molecule type" value="Genomic_DNA"/>
</dbReference>
<comment type="pathway">
    <text evidence="3">Cofactor biosynthesis; riboflavin biosynthesis; riboflavin from 2-hydroxy-3-oxobutyl phosphate and 5-amino-6-(D-ribitylamino)uracil: step 2/2.</text>
</comment>
<dbReference type="InterPro" id="IPR017938">
    <property type="entry name" value="Riboflavin_synthase-like_b-brl"/>
</dbReference>
<comment type="catalytic activity">
    <reaction evidence="1">
        <text>2 6,7-dimethyl-8-(1-D-ribityl)lumazine + H(+) = 5-amino-6-(D-ribitylamino)uracil + riboflavin</text>
        <dbReference type="Rhea" id="RHEA:20772"/>
        <dbReference type="ChEBI" id="CHEBI:15378"/>
        <dbReference type="ChEBI" id="CHEBI:15934"/>
        <dbReference type="ChEBI" id="CHEBI:57986"/>
        <dbReference type="ChEBI" id="CHEBI:58201"/>
        <dbReference type="EC" id="2.5.1.9"/>
    </reaction>
</comment>
<dbReference type="PANTHER" id="PTHR21098:SF12">
    <property type="entry name" value="RIBOFLAVIN SYNTHASE"/>
    <property type="match status" value="1"/>
</dbReference>
<evidence type="ECO:0000256" key="8">
    <source>
        <dbReference type="ARBA" id="ARBA00022737"/>
    </source>
</evidence>
<keyword evidence="8" id="KW-0677">Repeat</keyword>
<feature type="repeat" description="Lumazine-binding" evidence="10">
    <location>
        <begin position="100"/>
        <end position="200"/>
    </location>
</feature>
<feature type="repeat" description="Lumazine-binding" evidence="10">
    <location>
        <begin position="1"/>
        <end position="99"/>
    </location>
</feature>
<dbReference type="PIRSF" id="PIRSF000498">
    <property type="entry name" value="Riboflavin_syn_A"/>
    <property type="match status" value="1"/>
</dbReference>
<keyword evidence="6" id="KW-0686">Riboflavin biosynthesis</keyword>
<dbReference type="Gene3D" id="2.40.30.20">
    <property type="match status" value="2"/>
</dbReference>
<dbReference type="Proteomes" id="UP001239909">
    <property type="component" value="Unassembled WGS sequence"/>
</dbReference>
<dbReference type="InterPro" id="IPR001783">
    <property type="entry name" value="Lumazine-bd"/>
</dbReference>
<evidence type="ECO:0000256" key="4">
    <source>
        <dbReference type="ARBA" id="ARBA00012827"/>
    </source>
</evidence>
<sequence length="203" mass="20606">MFTGLVRAVGTVREVRVDGDRRIVIGCDWDPDAIAIGASIACSGVCLTAVETGRDADGPWFAVDVSAETCARTTLGGWAAGSRVNLEPSLRVGDELGGHIVSGHVDGVAEIVAVAPEGGSHRLTVAAPAGFGRFVAAKGSVALDGISLTVNEVEDGAGGTRFGVNIIPHTWAVTTLAGAAAGTRLNFEIDVLARYVARLGAAG</sequence>
<comment type="caution">
    <text evidence="12">The sequence shown here is derived from an EMBL/GenBank/DDBJ whole genome shotgun (WGS) entry which is preliminary data.</text>
</comment>
<evidence type="ECO:0000256" key="7">
    <source>
        <dbReference type="ARBA" id="ARBA00022679"/>
    </source>
</evidence>
<dbReference type="NCBIfam" id="TIGR00187">
    <property type="entry name" value="ribE"/>
    <property type="match status" value="1"/>
</dbReference>
<comment type="function">
    <text evidence="2">Catalyzes the dismutation of two molecules of 6,7-dimethyl-8-ribityllumazine, resulting in the formation of riboflavin and 5-amino-6-(D-ribitylamino)uracil.</text>
</comment>
<evidence type="ECO:0000313" key="13">
    <source>
        <dbReference type="Proteomes" id="UP001239909"/>
    </source>
</evidence>
<dbReference type="PROSITE" id="PS51177">
    <property type="entry name" value="LUMAZINE_BIND"/>
    <property type="match status" value="2"/>
</dbReference>
<evidence type="ECO:0000256" key="10">
    <source>
        <dbReference type="PROSITE-ProRule" id="PRU00524"/>
    </source>
</evidence>
<dbReference type="NCBIfam" id="NF006767">
    <property type="entry name" value="PRK09289.1"/>
    <property type="match status" value="1"/>
</dbReference>
<proteinExistence type="predicted"/>
<evidence type="ECO:0000256" key="2">
    <source>
        <dbReference type="ARBA" id="ARBA00002803"/>
    </source>
</evidence>
<protein>
    <recommendedName>
        <fullName evidence="5 9">Riboflavin synthase</fullName>
        <ecNumber evidence="4 9">2.5.1.9</ecNumber>
    </recommendedName>
</protein>
<evidence type="ECO:0000256" key="1">
    <source>
        <dbReference type="ARBA" id="ARBA00000968"/>
    </source>
</evidence>
<feature type="domain" description="Lumazine-binding" evidence="11">
    <location>
        <begin position="1"/>
        <end position="99"/>
    </location>
</feature>
<dbReference type="InterPro" id="IPR023366">
    <property type="entry name" value="ATP_synth_asu-like_sf"/>
</dbReference>